<reference evidence="1 2" key="1">
    <citation type="submission" date="2023-12" db="EMBL/GenBank/DDBJ databases">
        <title>Amycolatopsis sp. V23-08.</title>
        <authorList>
            <person name="Somphong A."/>
        </authorList>
    </citation>
    <scope>NUCLEOTIDE SEQUENCE [LARGE SCALE GENOMIC DNA]</scope>
    <source>
        <strain evidence="1 2">V23-08</strain>
    </source>
</reference>
<evidence type="ECO:0000313" key="2">
    <source>
        <dbReference type="Proteomes" id="UP001304298"/>
    </source>
</evidence>
<accession>A0ABU5QWV9</accession>
<dbReference type="Proteomes" id="UP001304298">
    <property type="component" value="Unassembled WGS sequence"/>
</dbReference>
<dbReference type="EMBL" id="JAYFSI010000001">
    <property type="protein sequence ID" value="MEA5358094.1"/>
    <property type="molecule type" value="Genomic_DNA"/>
</dbReference>
<name>A0ABU5QWV9_9PSEU</name>
<dbReference type="RefSeq" id="WP_323322602.1">
    <property type="nucleotide sequence ID" value="NZ_JAYFSI010000001.1"/>
</dbReference>
<protein>
    <submittedName>
        <fullName evidence="1">Uncharacterized protein</fullName>
    </submittedName>
</protein>
<proteinExistence type="predicted"/>
<comment type="caution">
    <text evidence="1">The sequence shown here is derived from an EMBL/GenBank/DDBJ whole genome shotgun (WGS) entry which is preliminary data.</text>
</comment>
<evidence type="ECO:0000313" key="1">
    <source>
        <dbReference type="EMBL" id="MEA5358094.1"/>
    </source>
</evidence>
<keyword evidence="2" id="KW-1185">Reference proteome</keyword>
<organism evidence="1 2">
    <name type="scientific">Amycolatopsis heterodermiae</name>
    <dbReference type="NCBI Taxonomy" id="3110235"/>
    <lineage>
        <taxon>Bacteria</taxon>
        <taxon>Bacillati</taxon>
        <taxon>Actinomycetota</taxon>
        <taxon>Actinomycetes</taxon>
        <taxon>Pseudonocardiales</taxon>
        <taxon>Pseudonocardiaceae</taxon>
        <taxon>Amycolatopsis</taxon>
    </lineage>
</organism>
<gene>
    <name evidence="1" type="ORF">VA596_00985</name>
</gene>
<sequence>MLLTWIAELGAEEFLVEPSDPLAEARHNTWSLSAGPVAVTTGEVVAAFDAVAVVLAGRLTGVTLYAWHDEQVGALRVSISSLGPDALPFGAMYRTTGDLAPIVEVFLSDPHPGFIPWEELEDGKAEEPEPPPFPVWVRVLP</sequence>